<reference evidence="5" key="2">
    <citation type="submission" date="2023-07" db="EMBL/GenBank/DDBJ databases">
        <authorList>
            <person name="Sun H."/>
        </authorList>
    </citation>
    <scope>NUCLEOTIDE SEQUENCE</scope>
    <source>
        <strain evidence="5">05753</strain>
    </source>
</reference>
<evidence type="ECO:0000259" key="4">
    <source>
        <dbReference type="PROSITE" id="PS51462"/>
    </source>
</evidence>
<evidence type="ECO:0000256" key="2">
    <source>
        <dbReference type="ARBA" id="ARBA00022801"/>
    </source>
</evidence>
<protein>
    <submittedName>
        <fullName evidence="5">NUDIX domain-containing protein</fullName>
    </submittedName>
</protein>
<dbReference type="Gene3D" id="3.90.79.10">
    <property type="entry name" value="Nucleoside Triphosphate Pyrophosphohydrolase"/>
    <property type="match status" value="1"/>
</dbReference>
<proteinExistence type="inferred from homology"/>
<keyword evidence="6" id="KW-1185">Reference proteome</keyword>
<keyword evidence="2 3" id="KW-0378">Hydrolase</keyword>
<dbReference type="InterPro" id="IPR015797">
    <property type="entry name" value="NUDIX_hydrolase-like_dom_sf"/>
</dbReference>
<dbReference type="PANTHER" id="PTHR43736">
    <property type="entry name" value="ADP-RIBOSE PYROPHOSPHATASE"/>
    <property type="match status" value="1"/>
</dbReference>
<dbReference type="PANTHER" id="PTHR43736:SF1">
    <property type="entry name" value="DIHYDRONEOPTERIN TRIPHOSPHATE DIPHOSPHATASE"/>
    <property type="match status" value="1"/>
</dbReference>
<dbReference type="PROSITE" id="PS51462">
    <property type="entry name" value="NUDIX"/>
    <property type="match status" value="1"/>
</dbReference>
<reference evidence="5" key="1">
    <citation type="journal article" date="2015" name="Int. J. Syst. Evol. Microbiol.">
        <title>Rhizobium oryzicola sp. nov., potential plant-growth-promoting endophytic bacteria isolated from rice roots.</title>
        <authorList>
            <person name="Zhang X.X."/>
            <person name="Gao J.S."/>
            <person name="Cao Y.H."/>
            <person name="Sheirdil R.A."/>
            <person name="Wang X.C."/>
            <person name="Zhang L."/>
        </authorList>
    </citation>
    <scope>NUCLEOTIDE SEQUENCE</scope>
    <source>
        <strain evidence="5">05753</strain>
    </source>
</reference>
<dbReference type="PROSITE" id="PS00893">
    <property type="entry name" value="NUDIX_BOX"/>
    <property type="match status" value="1"/>
</dbReference>
<dbReference type="InterPro" id="IPR020476">
    <property type="entry name" value="Nudix_hydrolase"/>
</dbReference>
<feature type="domain" description="Nudix hydrolase" evidence="4">
    <location>
        <begin position="4"/>
        <end position="136"/>
    </location>
</feature>
<dbReference type="RefSeq" id="WP_302075743.1">
    <property type="nucleotide sequence ID" value="NZ_JAUKWQ010000001.1"/>
</dbReference>
<dbReference type="EMBL" id="JAUKWQ010000001">
    <property type="protein sequence ID" value="MDO1581646.1"/>
    <property type="molecule type" value="Genomic_DNA"/>
</dbReference>
<evidence type="ECO:0000256" key="3">
    <source>
        <dbReference type="RuleBase" id="RU003476"/>
    </source>
</evidence>
<accession>A0ABT8SUF8</accession>
<organism evidence="5 6">
    <name type="scientific">Rhizobium oryzicola</name>
    <dbReference type="NCBI Taxonomy" id="1232668"/>
    <lineage>
        <taxon>Bacteria</taxon>
        <taxon>Pseudomonadati</taxon>
        <taxon>Pseudomonadota</taxon>
        <taxon>Alphaproteobacteria</taxon>
        <taxon>Hyphomicrobiales</taxon>
        <taxon>Rhizobiaceae</taxon>
        <taxon>Rhizobium/Agrobacterium group</taxon>
        <taxon>Rhizobium</taxon>
    </lineage>
</organism>
<sequence>MYDTPSPASSAILERDGRFLLIRRRNPPSADLFAFPGGRGEPGETPAETAVREFEEETGIAVYGPELFATYDLKQQNEAGEITSHFFLSVFLVQSDATTEAVAADDAADAGWYSVEEIRRLPVPASVLECAERLEARMQARGITA</sequence>
<comment type="similarity">
    <text evidence="3">Belongs to the Nudix hydrolase family.</text>
</comment>
<evidence type="ECO:0000313" key="5">
    <source>
        <dbReference type="EMBL" id="MDO1581646.1"/>
    </source>
</evidence>
<evidence type="ECO:0000313" key="6">
    <source>
        <dbReference type="Proteomes" id="UP001169006"/>
    </source>
</evidence>
<dbReference type="Pfam" id="PF00293">
    <property type="entry name" value="NUDIX"/>
    <property type="match status" value="1"/>
</dbReference>
<dbReference type="Proteomes" id="UP001169006">
    <property type="component" value="Unassembled WGS sequence"/>
</dbReference>
<gene>
    <name evidence="5" type="ORF">Q2T52_05995</name>
</gene>
<comment type="cofactor">
    <cofactor evidence="1">
        <name>Mg(2+)</name>
        <dbReference type="ChEBI" id="CHEBI:18420"/>
    </cofactor>
</comment>
<dbReference type="InterPro" id="IPR000086">
    <property type="entry name" value="NUDIX_hydrolase_dom"/>
</dbReference>
<evidence type="ECO:0000256" key="1">
    <source>
        <dbReference type="ARBA" id="ARBA00001946"/>
    </source>
</evidence>
<dbReference type="PRINTS" id="PR00502">
    <property type="entry name" value="NUDIXFAMILY"/>
</dbReference>
<dbReference type="SUPFAM" id="SSF55811">
    <property type="entry name" value="Nudix"/>
    <property type="match status" value="1"/>
</dbReference>
<name>A0ABT8SUF8_9HYPH</name>
<comment type="caution">
    <text evidence="5">The sequence shown here is derived from an EMBL/GenBank/DDBJ whole genome shotgun (WGS) entry which is preliminary data.</text>
</comment>
<dbReference type="InterPro" id="IPR020084">
    <property type="entry name" value="NUDIX_hydrolase_CS"/>
</dbReference>
<dbReference type="CDD" id="cd04673">
    <property type="entry name" value="NUDIX_ADPRase"/>
    <property type="match status" value="1"/>
</dbReference>